<reference evidence="2 3" key="1">
    <citation type="submission" date="2016-10" db="EMBL/GenBank/DDBJ databases">
        <title>Reductive evolution of mitochondrial metabolism and differential evolution of invasion-related proteins in Cryptosporidium.</title>
        <authorList>
            <person name="Liu S."/>
            <person name="Roellig D.M."/>
            <person name="Guo Y."/>
            <person name="Li N."/>
            <person name="Frace M.A."/>
            <person name="Tang K."/>
            <person name="Zhang L."/>
            <person name="Feng Y."/>
            <person name="Xiao L."/>
        </authorList>
    </citation>
    <scope>NUCLEOTIDE SEQUENCE [LARGE SCALE GENOMIC DNA]</scope>
    <source>
        <strain evidence="2">39726</strain>
    </source>
</reference>
<protein>
    <submittedName>
        <fullName evidence="2">Uncharacterized protein</fullName>
    </submittedName>
</protein>
<name>A0A1J4MMP7_9CRYT</name>
<evidence type="ECO:0000256" key="1">
    <source>
        <dbReference type="SAM" id="SignalP"/>
    </source>
</evidence>
<dbReference type="Proteomes" id="UP000186176">
    <property type="component" value="Unassembled WGS sequence"/>
</dbReference>
<dbReference type="RefSeq" id="XP_028876326.1">
    <property type="nucleotide sequence ID" value="XM_029018852.1"/>
</dbReference>
<feature type="chain" id="PRO_5013063062" evidence="1">
    <location>
        <begin position="20"/>
        <end position="244"/>
    </location>
</feature>
<evidence type="ECO:0000313" key="2">
    <source>
        <dbReference type="EMBL" id="OII75319.1"/>
    </source>
</evidence>
<feature type="signal peptide" evidence="1">
    <location>
        <begin position="1"/>
        <end position="19"/>
    </location>
</feature>
<organism evidence="2 3">
    <name type="scientific">Cryptosporidium ubiquitum</name>
    <dbReference type="NCBI Taxonomy" id="857276"/>
    <lineage>
        <taxon>Eukaryota</taxon>
        <taxon>Sar</taxon>
        <taxon>Alveolata</taxon>
        <taxon>Apicomplexa</taxon>
        <taxon>Conoidasida</taxon>
        <taxon>Coccidia</taxon>
        <taxon>Eucoccidiorida</taxon>
        <taxon>Eimeriorina</taxon>
        <taxon>Cryptosporidiidae</taxon>
        <taxon>Cryptosporidium</taxon>
    </lineage>
</organism>
<proteinExistence type="predicted"/>
<dbReference type="GeneID" id="39978631"/>
<sequence>MKLLLPLIFLIFFVSKSTTTIPISNEIVLAINDKVKSKYPNLQVPPDWQNRVFIKYYPEESSIKVHCPIGSDAPFGRTLIRNLFRIYKHNFPTDSHIKKMKLSFQSPSGEFITAEKLSAKGYLFTLNELVEDLIEEDNRSEASSTISSILPTKKLSLSSLSSLSESNVQNFPIYLFFTNEEEKLKQEGMVQLLVQLGFNVAHIFGNPPCTIDSTNCSLRIPEILSPMIEKITNNTISEEKINNK</sequence>
<evidence type="ECO:0000313" key="3">
    <source>
        <dbReference type="Proteomes" id="UP000186176"/>
    </source>
</evidence>
<gene>
    <name evidence="2" type="ORF">cubi_01840</name>
</gene>
<dbReference type="EMBL" id="LRBP01000001">
    <property type="protein sequence ID" value="OII75319.1"/>
    <property type="molecule type" value="Genomic_DNA"/>
</dbReference>
<dbReference type="AlphaFoldDB" id="A0A1J4MMP7"/>
<dbReference type="VEuPathDB" id="CryptoDB:cubi_01840"/>
<dbReference type="OrthoDB" id="343611at2759"/>
<comment type="caution">
    <text evidence="2">The sequence shown here is derived from an EMBL/GenBank/DDBJ whole genome shotgun (WGS) entry which is preliminary data.</text>
</comment>
<keyword evidence="1" id="KW-0732">Signal</keyword>
<keyword evidence="3" id="KW-1185">Reference proteome</keyword>
<accession>A0A1J4MMP7</accession>